<name>A0A1C6VYQ0_9ACTN</name>
<proteinExistence type="predicted"/>
<dbReference type="STRING" id="47855.GA0070606_5718"/>
<keyword evidence="1" id="KW-0175">Coiled coil</keyword>
<accession>A0A1C6VYQ0</accession>
<organism evidence="2 3">
    <name type="scientific">Micromonospora citrea</name>
    <dbReference type="NCBI Taxonomy" id="47855"/>
    <lineage>
        <taxon>Bacteria</taxon>
        <taxon>Bacillati</taxon>
        <taxon>Actinomycetota</taxon>
        <taxon>Actinomycetes</taxon>
        <taxon>Micromonosporales</taxon>
        <taxon>Micromonosporaceae</taxon>
        <taxon>Micromonospora</taxon>
    </lineage>
</organism>
<gene>
    <name evidence="2" type="ORF">GA0070606_5718</name>
</gene>
<dbReference type="EMBL" id="FMHZ01000002">
    <property type="protein sequence ID" value="SCL71438.1"/>
    <property type="molecule type" value="Genomic_DNA"/>
</dbReference>
<dbReference type="Pfam" id="PF05988">
    <property type="entry name" value="DUF899"/>
    <property type="match status" value="1"/>
</dbReference>
<dbReference type="Proteomes" id="UP000199001">
    <property type="component" value="Unassembled WGS sequence"/>
</dbReference>
<sequence length="235" mass="26249">MADVEHETALPSWPVGADAAHVAARRSLASAEQELRDQLERVAAARRRMPPGPLLADYRLAEGPADLDRSEPTRDVRLRELFEEHDTLFVYHLMFAPDAAEACPMCSLWVDGFHGVLPHLRRHTAVAVVAKAPLPRLRDWARRRGWTGLRILSSHGTSFNADLRAEHPDGTQRPMASVLRAEGDRVRHFYSAPASFPDGGERGIDLLSPVWNVLDLLPRGRGDWYAGNDYVPDRA</sequence>
<keyword evidence="3" id="KW-1185">Reference proteome</keyword>
<dbReference type="OrthoDB" id="4721017at2"/>
<dbReference type="AlphaFoldDB" id="A0A1C6VYQ0"/>
<feature type="coiled-coil region" evidence="1">
    <location>
        <begin position="21"/>
        <end position="48"/>
    </location>
</feature>
<dbReference type="RefSeq" id="WP_091106268.1">
    <property type="nucleotide sequence ID" value="NZ_FMHZ01000002.1"/>
</dbReference>
<evidence type="ECO:0000313" key="3">
    <source>
        <dbReference type="Proteomes" id="UP000199001"/>
    </source>
</evidence>
<protein>
    <submittedName>
        <fullName evidence="2">Predicted dithiol-disulfide oxidoreductase, DUF899 family</fullName>
    </submittedName>
</protein>
<reference evidence="3" key="1">
    <citation type="submission" date="2016-06" db="EMBL/GenBank/DDBJ databases">
        <authorList>
            <person name="Varghese N."/>
            <person name="Submissions Spin"/>
        </authorList>
    </citation>
    <scope>NUCLEOTIDE SEQUENCE [LARGE SCALE GENOMIC DNA]</scope>
    <source>
        <strain evidence="3">DSM 43903</strain>
    </source>
</reference>
<dbReference type="InterPro" id="IPR010296">
    <property type="entry name" value="DUF899_thioredox"/>
</dbReference>
<evidence type="ECO:0000313" key="2">
    <source>
        <dbReference type="EMBL" id="SCL71438.1"/>
    </source>
</evidence>
<evidence type="ECO:0000256" key="1">
    <source>
        <dbReference type="SAM" id="Coils"/>
    </source>
</evidence>